<accession>A0A162MPR1</accession>
<dbReference type="AlphaFoldDB" id="A0A162MPR1"/>
<name>A0A162MPR1_CORFA</name>
<keyword evidence="3" id="KW-1185">Reference proteome</keyword>
<evidence type="ECO:0000313" key="2">
    <source>
        <dbReference type="EMBL" id="OAA64980.1"/>
    </source>
</evidence>
<reference evidence="2 3" key="1">
    <citation type="journal article" date="2016" name="Genome Biol. Evol.">
        <title>Divergent and convergent evolution of fungal pathogenicity.</title>
        <authorList>
            <person name="Shang Y."/>
            <person name="Xiao G."/>
            <person name="Zheng P."/>
            <person name="Cen K."/>
            <person name="Zhan S."/>
            <person name="Wang C."/>
        </authorList>
    </citation>
    <scope>NUCLEOTIDE SEQUENCE [LARGE SCALE GENOMIC DNA]</scope>
    <source>
        <strain evidence="2 3">ARSEF 2679</strain>
    </source>
</reference>
<dbReference type="EMBL" id="AZHB01000009">
    <property type="protein sequence ID" value="OAA64980.1"/>
    <property type="molecule type" value="Genomic_DNA"/>
</dbReference>
<evidence type="ECO:0000313" key="3">
    <source>
        <dbReference type="Proteomes" id="UP000076744"/>
    </source>
</evidence>
<dbReference type="Proteomes" id="UP000076744">
    <property type="component" value="Unassembled WGS sequence"/>
</dbReference>
<feature type="chain" id="PRO_5007837666" evidence="1">
    <location>
        <begin position="20"/>
        <end position="177"/>
    </location>
</feature>
<dbReference type="RefSeq" id="XP_018704952.1">
    <property type="nucleotide sequence ID" value="XM_018847996.1"/>
</dbReference>
<sequence>MKLSLSICAATSLLQTVVAGNYDFLYYTDLGCNSRAFGCRAIDPWVCCGSPPSASNYKTVKTNGGSASAVVLFTYDVDGHCGNCQSTAILGKCYLNYPFSNGVIIAVSNPCQAWNAKLLAADDGGGVRCNGKAALNFASVNGVNYTLPQGVEDEIGKDLVDLGDEEFGIKWAHLRDD</sequence>
<gene>
    <name evidence="2" type="ORF">ISF_04390</name>
</gene>
<organism evidence="2 3">
    <name type="scientific">Cordyceps fumosorosea (strain ARSEF 2679)</name>
    <name type="common">Isaria fumosorosea</name>
    <dbReference type="NCBI Taxonomy" id="1081104"/>
    <lineage>
        <taxon>Eukaryota</taxon>
        <taxon>Fungi</taxon>
        <taxon>Dikarya</taxon>
        <taxon>Ascomycota</taxon>
        <taxon>Pezizomycotina</taxon>
        <taxon>Sordariomycetes</taxon>
        <taxon>Hypocreomycetidae</taxon>
        <taxon>Hypocreales</taxon>
        <taxon>Cordycipitaceae</taxon>
        <taxon>Cordyceps</taxon>
    </lineage>
</organism>
<keyword evidence="1" id="KW-0732">Signal</keyword>
<dbReference type="GeneID" id="30020682"/>
<feature type="signal peptide" evidence="1">
    <location>
        <begin position="1"/>
        <end position="19"/>
    </location>
</feature>
<dbReference type="OrthoDB" id="4752469at2759"/>
<evidence type="ECO:0000256" key="1">
    <source>
        <dbReference type="SAM" id="SignalP"/>
    </source>
</evidence>
<dbReference type="STRING" id="1081104.A0A162MPR1"/>
<comment type="caution">
    <text evidence="2">The sequence shown here is derived from an EMBL/GenBank/DDBJ whole genome shotgun (WGS) entry which is preliminary data.</text>
</comment>
<protein>
    <submittedName>
        <fullName evidence="2">Uncharacterized protein</fullName>
    </submittedName>
</protein>
<proteinExistence type="predicted"/>